<dbReference type="EMBL" id="NKFA01000049">
    <property type="protein sequence ID" value="OXI30953.1"/>
    <property type="molecule type" value="Genomic_DNA"/>
</dbReference>
<feature type="signal peptide" evidence="1">
    <location>
        <begin position="1"/>
        <end position="18"/>
    </location>
</feature>
<evidence type="ECO:0008006" key="6">
    <source>
        <dbReference type="Google" id="ProtNLM"/>
    </source>
</evidence>
<organism evidence="2 4">
    <name type="scientific">Burkholderia aenigmatica</name>
    <dbReference type="NCBI Taxonomy" id="2015348"/>
    <lineage>
        <taxon>Bacteria</taxon>
        <taxon>Pseudomonadati</taxon>
        <taxon>Pseudomonadota</taxon>
        <taxon>Betaproteobacteria</taxon>
        <taxon>Burkholderiales</taxon>
        <taxon>Burkholderiaceae</taxon>
        <taxon>Burkholderia</taxon>
        <taxon>Burkholderia cepacia complex</taxon>
    </lineage>
</organism>
<dbReference type="Proteomes" id="UP000214600">
    <property type="component" value="Unassembled WGS sequence"/>
</dbReference>
<reference evidence="4" key="1">
    <citation type="submission" date="2017-06" db="EMBL/GenBank/DDBJ databases">
        <authorList>
            <person name="LiPuma J."/>
            <person name="Spilker T."/>
        </authorList>
    </citation>
    <scope>NUCLEOTIDE SEQUENCE [LARGE SCALE GENOMIC DNA]</scope>
    <source>
        <strain evidence="4">AU17325</strain>
    </source>
</reference>
<accession>A0A6P2M4S3</accession>
<evidence type="ECO:0000313" key="3">
    <source>
        <dbReference type="EMBL" id="VWB73694.1"/>
    </source>
</evidence>
<accession>A0A228HL68</accession>
<gene>
    <name evidence="3" type="ORF">BLA13014_03358</name>
    <name evidence="2" type="ORF">CFB84_43100</name>
</gene>
<protein>
    <recommendedName>
        <fullName evidence="6">Pilus formation protein N-terminal domain-containing protein</fullName>
    </recommendedName>
</protein>
<reference evidence="2" key="2">
    <citation type="submission" date="2017-06" db="EMBL/GenBank/DDBJ databases">
        <authorList>
            <person name="Kim H.J."/>
            <person name="Triplett B.A."/>
        </authorList>
    </citation>
    <scope>NUCLEOTIDE SEQUENCE [LARGE SCALE GENOMIC DNA]</scope>
    <source>
        <strain evidence="2">AU17325</strain>
    </source>
</reference>
<dbReference type="AlphaFoldDB" id="A0A228HL68"/>
<dbReference type="OrthoDB" id="9900569at2"/>
<reference evidence="3 5" key="4">
    <citation type="submission" date="2019-09" db="EMBL/GenBank/DDBJ databases">
        <authorList>
            <person name="Depoorter E."/>
        </authorList>
    </citation>
    <scope>NUCLEOTIDE SEQUENCE [LARGE SCALE GENOMIC DNA]</scope>
    <source>
        <strain evidence="3">LMG 13014</strain>
    </source>
</reference>
<evidence type="ECO:0000313" key="4">
    <source>
        <dbReference type="Proteomes" id="UP000214600"/>
    </source>
</evidence>
<evidence type="ECO:0000313" key="5">
    <source>
        <dbReference type="Proteomes" id="UP000494261"/>
    </source>
</evidence>
<keyword evidence="1" id="KW-0732">Signal</keyword>
<evidence type="ECO:0000313" key="2">
    <source>
        <dbReference type="EMBL" id="OXI30953.1"/>
    </source>
</evidence>
<proteinExistence type="predicted"/>
<dbReference type="GeneID" id="99665000"/>
<dbReference type="Proteomes" id="UP000494261">
    <property type="component" value="Unassembled WGS sequence"/>
</dbReference>
<name>A0A228HL68_9BURK</name>
<evidence type="ECO:0000256" key="1">
    <source>
        <dbReference type="SAM" id="SignalP"/>
    </source>
</evidence>
<dbReference type="EMBL" id="CABVQC010000021">
    <property type="protein sequence ID" value="VWB73694.1"/>
    <property type="molecule type" value="Genomic_DNA"/>
</dbReference>
<feature type="chain" id="PRO_5036032125" description="Pilus formation protein N-terminal domain-containing protein" evidence="1">
    <location>
        <begin position="19"/>
        <end position="178"/>
    </location>
</feature>
<dbReference type="RefSeq" id="WP_089454768.1">
    <property type="nucleotide sequence ID" value="NZ_CABVQC010000021.1"/>
</dbReference>
<reference evidence="2 4" key="3">
    <citation type="submission" date="2017-08" db="EMBL/GenBank/DDBJ databases">
        <title>WGS of novel Burkholderia cepaca complex species.</title>
        <authorList>
            <person name="Lipuma J."/>
            <person name="Spilker T."/>
        </authorList>
    </citation>
    <scope>NUCLEOTIDE SEQUENCE [LARGE SCALE GENOMIC DNA]</scope>
    <source>
        <strain evidence="2 4">AU17325</strain>
    </source>
</reference>
<sequence>MKSILIFALLAVVGVANAEPVKRTAGQSIPQTFAIAGADELRPNAVTSPDGSIHLVFGHGPILPRPQVLLQDEEGKNRLALFQEVAQKGRMEYVLYRTPADAPIVIVLKEGQRQAVIVTGPKAPDVTATAGVAGAASAASAPEAKVIGANRDMAGTERPRCSLDGVKIEGTARITCAE</sequence>